<dbReference type="InterPro" id="IPR044974">
    <property type="entry name" value="Disease_R_plants"/>
</dbReference>
<evidence type="ECO:0000256" key="10">
    <source>
        <dbReference type="ARBA" id="ARBA00022840"/>
    </source>
</evidence>
<feature type="domain" description="NB-ARC" evidence="11">
    <location>
        <begin position="160"/>
        <end position="327"/>
    </location>
</feature>
<dbReference type="GO" id="GO:0051607">
    <property type="term" value="P:defense response to virus"/>
    <property type="evidence" value="ECO:0007669"/>
    <property type="project" value="UniProtKB-ARBA"/>
</dbReference>
<keyword evidence="7" id="KW-0677">Repeat</keyword>
<dbReference type="PRINTS" id="PR00364">
    <property type="entry name" value="DISEASERSIST"/>
</dbReference>
<dbReference type="GO" id="GO:0005524">
    <property type="term" value="F:ATP binding"/>
    <property type="evidence" value="ECO:0007669"/>
    <property type="project" value="UniProtKB-KW"/>
</dbReference>
<dbReference type="SUPFAM" id="SSF52058">
    <property type="entry name" value="L domain-like"/>
    <property type="match status" value="1"/>
</dbReference>
<dbReference type="InterPro" id="IPR032675">
    <property type="entry name" value="LRR_dom_sf"/>
</dbReference>
<evidence type="ECO:0000256" key="2">
    <source>
        <dbReference type="ARBA" id="ARBA00004496"/>
    </source>
</evidence>
<dbReference type="Pfam" id="PF23559">
    <property type="entry name" value="WHD_DRP"/>
    <property type="match status" value="1"/>
</dbReference>
<evidence type="ECO:0000259" key="12">
    <source>
        <dbReference type="Pfam" id="PF23559"/>
    </source>
</evidence>
<comment type="subcellular location">
    <subcellularLocation>
        <location evidence="2">Cytoplasm</location>
    </subcellularLocation>
</comment>
<dbReference type="GO" id="GO:0009626">
    <property type="term" value="P:plant-type hypersensitive response"/>
    <property type="evidence" value="ECO:0007669"/>
    <property type="project" value="UniProtKB-KW"/>
</dbReference>
<evidence type="ECO:0000256" key="9">
    <source>
        <dbReference type="ARBA" id="ARBA00022821"/>
    </source>
</evidence>
<dbReference type="SUPFAM" id="SSF52540">
    <property type="entry name" value="P-loop containing nucleoside triphosphate hydrolases"/>
    <property type="match status" value="1"/>
</dbReference>
<gene>
    <name evidence="13" type="ORF">Sradi_4070200</name>
</gene>
<dbReference type="AlphaFoldDB" id="A0AAW2PK77"/>
<keyword evidence="10" id="KW-0067">ATP-binding</keyword>
<dbReference type="InterPro" id="IPR042197">
    <property type="entry name" value="Apaf_helical"/>
</dbReference>
<reference evidence="13" key="2">
    <citation type="journal article" date="2024" name="Plant">
        <title>Genomic evolution and insights into agronomic trait innovations of Sesamum species.</title>
        <authorList>
            <person name="Miao H."/>
            <person name="Wang L."/>
            <person name="Qu L."/>
            <person name="Liu H."/>
            <person name="Sun Y."/>
            <person name="Le M."/>
            <person name="Wang Q."/>
            <person name="Wei S."/>
            <person name="Zheng Y."/>
            <person name="Lin W."/>
            <person name="Duan Y."/>
            <person name="Cao H."/>
            <person name="Xiong S."/>
            <person name="Wang X."/>
            <person name="Wei L."/>
            <person name="Li C."/>
            <person name="Ma Q."/>
            <person name="Ju M."/>
            <person name="Zhao R."/>
            <person name="Li G."/>
            <person name="Mu C."/>
            <person name="Tian Q."/>
            <person name="Mei H."/>
            <person name="Zhang T."/>
            <person name="Gao T."/>
            <person name="Zhang H."/>
        </authorList>
    </citation>
    <scope>NUCLEOTIDE SEQUENCE</scope>
    <source>
        <strain evidence="13">G02</strain>
    </source>
</reference>
<dbReference type="PANTHER" id="PTHR23155">
    <property type="entry name" value="DISEASE RESISTANCE PROTEIN RP"/>
    <property type="match status" value="1"/>
</dbReference>
<evidence type="ECO:0000256" key="3">
    <source>
        <dbReference type="ARBA" id="ARBA00008894"/>
    </source>
</evidence>
<keyword evidence="9" id="KW-0611">Plant defense</keyword>
<dbReference type="GO" id="GO:0043531">
    <property type="term" value="F:ADP binding"/>
    <property type="evidence" value="ECO:0007669"/>
    <property type="project" value="InterPro"/>
</dbReference>
<keyword evidence="4" id="KW-0963">Cytoplasm</keyword>
<comment type="similarity">
    <text evidence="3">Belongs to the disease resistance NB-LRR family.</text>
</comment>
<dbReference type="Gene3D" id="3.40.50.300">
    <property type="entry name" value="P-loop containing nucleotide triphosphate hydrolases"/>
    <property type="match status" value="1"/>
</dbReference>
<evidence type="ECO:0000256" key="5">
    <source>
        <dbReference type="ARBA" id="ARBA00022614"/>
    </source>
</evidence>
<accession>A0AAW2PK77</accession>
<proteinExistence type="inferred from homology"/>
<dbReference type="EMBL" id="JACGWJ010000017">
    <property type="protein sequence ID" value="KAL0356233.1"/>
    <property type="molecule type" value="Genomic_DNA"/>
</dbReference>
<dbReference type="InterPro" id="IPR038005">
    <property type="entry name" value="RX-like_CC"/>
</dbReference>
<dbReference type="Gene3D" id="1.20.5.4130">
    <property type="match status" value="1"/>
</dbReference>
<comment type="function">
    <text evidence="1">Confers resistance to late blight (Phytophthora infestans) races carrying the avirulence gene Avr1. Resistance proteins guard the plant against pathogens that contain an appropriate avirulence protein via an indirect interaction with this avirulence protein. That triggers a defense system including the hypersensitive response, which restricts the pathogen growth.</text>
</comment>
<dbReference type="InterPro" id="IPR027417">
    <property type="entry name" value="P-loop_NTPase"/>
</dbReference>
<name>A0AAW2PK77_SESRA</name>
<evidence type="ECO:0000259" key="11">
    <source>
        <dbReference type="Pfam" id="PF00931"/>
    </source>
</evidence>
<dbReference type="Gene3D" id="1.10.10.10">
    <property type="entry name" value="Winged helix-like DNA-binding domain superfamily/Winged helix DNA-binding domain"/>
    <property type="match status" value="1"/>
</dbReference>
<comment type="caution">
    <text evidence="13">The sequence shown here is derived from an EMBL/GenBank/DDBJ whole genome shotgun (WGS) entry which is preliminary data.</text>
</comment>
<dbReference type="InterPro" id="IPR058922">
    <property type="entry name" value="WHD_DRP"/>
</dbReference>
<dbReference type="FunFam" id="3.40.50.300:FF:001091">
    <property type="entry name" value="Probable disease resistance protein At1g61300"/>
    <property type="match status" value="1"/>
</dbReference>
<dbReference type="Gene3D" id="3.80.10.10">
    <property type="entry name" value="Ribonuclease Inhibitor"/>
    <property type="match status" value="1"/>
</dbReference>
<evidence type="ECO:0000313" key="13">
    <source>
        <dbReference type="EMBL" id="KAL0356233.1"/>
    </source>
</evidence>
<dbReference type="PANTHER" id="PTHR23155:SF1152">
    <property type="entry name" value="AAA+ ATPASE DOMAIN-CONTAINING PROTEIN"/>
    <property type="match status" value="1"/>
</dbReference>
<dbReference type="GO" id="GO:0005737">
    <property type="term" value="C:cytoplasm"/>
    <property type="evidence" value="ECO:0007669"/>
    <property type="project" value="UniProtKB-SubCell"/>
</dbReference>
<protein>
    <submittedName>
        <fullName evidence="13">Late blight resistance proteinR1A-10</fullName>
    </submittedName>
</protein>
<evidence type="ECO:0000256" key="8">
    <source>
        <dbReference type="ARBA" id="ARBA00022741"/>
    </source>
</evidence>
<evidence type="ECO:0000256" key="6">
    <source>
        <dbReference type="ARBA" id="ARBA00022667"/>
    </source>
</evidence>
<sequence length="867" mass="99813">MAVAAYASLLSLIHVLDNVQHPARCHQIHLDTNQIRSLQEKLQFLQDFLEVHDSQSRSLQEMEDLARQIADAANKAEVIIDLHVVDQLRKGSKDHESDHIAAFYQDIDKVIRKVDCITKELMIIKEEWDDVRRKKPAASVPANSSRLPSSNKNSTIVGFEDDLKEIMHHLITKDYPDRWIIPIVGLGGSGKTTLAKSAFNDPRIVDCFSIRSWFTVSQEYNARKILLGLLGDGKIEESGETLTQLGERLHKKLFGERYLIVLDDLWSAEIWNDLKFFFPNNRGSRILVTTRLHDVAASLNSHYKHTINPLNMENSWILLCEKVFAKKYCPSPILEYVGKEIAQSCKGHPLATLVVGGLLKNSDMSIEYWSFIENSLRAPFRFECEEYDYWYRILVLCYNYLPIHLKPCFLYMGVFPEDHRIEVSELTKLWVGEGFLKPVRGKTLEEVANEYLEDLVARNLILLHERTSRGKLKVCGIHDLLRDLCLEGSKKEHLFHVPKVQRINLFKGMGKMCFLCSDRFSLQEGMDVQALDSLRSTSVAGGLVCNACKIMYPDLTRLRLMKVFGRCCHEQHTELRYIDIRAPHFWDRVAQYELDFASPSTIHLLWNLQTLCIDSGTSLEPIALPSKIWEMPQLRHVMVKLASLPDFLDTQDATVLENLQTLSFIHNLRCAKETLEKIPNLKKLKVCYSGNLKDWSYYCVYNLVHLRKLESLYLITKDLLSEKIAFPTSLKKLTLSGCKLPWEDMKFIGFTLHNLEVLKLYNNAFKGPEWNPVEGQFRQLKVLSIWFSDLVWWRAKAVHFPDLKCLVLGYMNDLEEIPSDFAGIPTLRSIHLNECSDSVVNSAKQILEEQWDIGNEAFQVHVDEDGN</sequence>
<feature type="domain" description="Disease resistance protein winged helix" evidence="12">
    <location>
        <begin position="414"/>
        <end position="485"/>
    </location>
</feature>
<dbReference type="InterPro" id="IPR002182">
    <property type="entry name" value="NB-ARC"/>
</dbReference>
<evidence type="ECO:0000256" key="1">
    <source>
        <dbReference type="ARBA" id="ARBA00002074"/>
    </source>
</evidence>
<evidence type="ECO:0000256" key="4">
    <source>
        <dbReference type="ARBA" id="ARBA00022490"/>
    </source>
</evidence>
<dbReference type="Pfam" id="PF00931">
    <property type="entry name" value="NB-ARC"/>
    <property type="match status" value="1"/>
</dbReference>
<dbReference type="CDD" id="cd14798">
    <property type="entry name" value="RX-CC_like"/>
    <property type="match status" value="1"/>
</dbReference>
<dbReference type="Gene3D" id="1.10.8.430">
    <property type="entry name" value="Helical domain of apoptotic protease-activating factors"/>
    <property type="match status" value="1"/>
</dbReference>
<dbReference type="FunFam" id="1.10.10.10:FF:000322">
    <property type="entry name" value="Probable disease resistance protein At1g63360"/>
    <property type="match status" value="1"/>
</dbReference>
<dbReference type="InterPro" id="IPR036388">
    <property type="entry name" value="WH-like_DNA-bd_sf"/>
</dbReference>
<keyword evidence="8" id="KW-0547">Nucleotide-binding</keyword>
<keyword evidence="6" id="KW-0381">Hypersensitive response</keyword>
<reference evidence="13" key="1">
    <citation type="submission" date="2020-06" db="EMBL/GenBank/DDBJ databases">
        <authorList>
            <person name="Li T."/>
            <person name="Hu X."/>
            <person name="Zhang T."/>
            <person name="Song X."/>
            <person name="Zhang H."/>
            <person name="Dai N."/>
            <person name="Sheng W."/>
            <person name="Hou X."/>
            <person name="Wei L."/>
        </authorList>
    </citation>
    <scope>NUCLEOTIDE SEQUENCE</scope>
    <source>
        <strain evidence="13">G02</strain>
        <tissue evidence="13">Leaf</tissue>
    </source>
</reference>
<organism evidence="13">
    <name type="scientific">Sesamum radiatum</name>
    <name type="common">Black benniseed</name>
    <dbReference type="NCBI Taxonomy" id="300843"/>
    <lineage>
        <taxon>Eukaryota</taxon>
        <taxon>Viridiplantae</taxon>
        <taxon>Streptophyta</taxon>
        <taxon>Embryophyta</taxon>
        <taxon>Tracheophyta</taxon>
        <taxon>Spermatophyta</taxon>
        <taxon>Magnoliopsida</taxon>
        <taxon>eudicotyledons</taxon>
        <taxon>Gunneridae</taxon>
        <taxon>Pentapetalae</taxon>
        <taxon>asterids</taxon>
        <taxon>lamiids</taxon>
        <taxon>Lamiales</taxon>
        <taxon>Pedaliaceae</taxon>
        <taxon>Sesamum</taxon>
    </lineage>
</organism>
<keyword evidence="5" id="KW-0433">Leucine-rich repeat</keyword>
<evidence type="ECO:0000256" key="7">
    <source>
        <dbReference type="ARBA" id="ARBA00022737"/>
    </source>
</evidence>